<dbReference type="EMBL" id="NVWI01000013">
    <property type="protein sequence ID" value="PCJ39669.1"/>
    <property type="molecule type" value="Genomic_DNA"/>
</dbReference>
<protein>
    <submittedName>
        <fullName evidence="1">Uncharacterized protein</fullName>
    </submittedName>
</protein>
<evidence type="ECO:0000313" key="1">
    <source>
        <dbReference type="EMBL" id="PCJ39669.1"/>
    </source>
</evidence>
<organism evidence="1 2">
    <name type="scientific">SAR86 cluster bacterium</name>
    <dbReference type="NCBI Taxonomy" id="2030880"/>
    <lineage>
        <taxon>Bacteria</taxon>
        <taxon>Pseudomonadati</taxon>
        <taxon>Pseudomonadota</taxon>
        <taxon>Gammaproteobacteria</taxon>
        <taxon>SAR86 cluster</taxon>
    </lineage>
</organism>
<comment type="caution">
    <text evidence="1">The sequence shown here is derived from an EMBL/GenBank/DDBJ whole genome shotgun (WGS) entry which is preliminary data.</text>
</comment>
<dbReference type="Proteomes" id="UP000228987">
    <property type="component" value="Unassembled WGS sequence"/>
</dbReference>
<proteinExistence type="predicted"/>
<reference evidence="2" key="1">
    <citation type="submission" date="2017-08" db="EMBL/GenBank/DDBJ databases">
        <title>A dynamic microbial community with high functional redundancy inhabits the cold, oxic subseafloor aquifer.</title>
        <authorList>
            <person name="Tully B.J."/>
            <person name="Wheat C.G."/>
            <person name="Glazer B.T."/>
            <person name="Huber J.A."/>
        </authorList>
    </citation>
    <scope>NUCLEOTIDE SEQUENCE [LARGE SCALE GENOMIC DNA]</scope>
</reference>
<name>A0A2A5C720_9GAMM</name>
<dbReference type="AlphaFoldDB" id="A0A2A5C720"/>
<evidence type="ECO:0000313" key="2">
    <source>
        <dbReference type="Proteomes" id="UP000228987"/>
    </source>
</evidence>
<accession>A0A2A5C720</accession>
<gene>
    <name evidence="1" type="ORF">COA71_13590</name>
</gene>
<sequence>MLSNKLLSDNMNIWYFETSAVNEFMKGRTIQDALATKNFQLDKERDWRLSPVTLWEILMTSNESRREEIIYFCQHLFGRELLPSPAELIIPYIQQGMPKVEKVRELVSTSAIANTWRDLIDDRNKTFILDHDDLRGKIRHIQSITQDIDSIIKNEELPIASTLAFTGMDCSLSSLVNALPFVKEDGITDRRELLTYKVSLYYIMLILCAEAELENEVIKDFWSEKKIDSTIDRVHYVVENLSTLVHRGPFIAMSLMTISQTSGKYSRGVWFDSMHSIYMTYVDKLFTCDGHFEG</sequence>